<dbReference type="EMBL" id="GL833154">
    <property type="protein sequence ID" value="EGB04220.1"/>
    <property type="molecule type" value="Genomic_DNA"/>
</dbReference>
<dbReference type="OrthoDB" id="10265389at2759"/>
<gene>
    <name evidence="10" type="ORF">AURANDRAFT_39088</name>
</gene>
<dbReference type="PANTHER" id="PTHR15975:SF0">
    <property type="entry name" value="CCR4-NOT TRANSCRIPTION COMPLEX SUBUNIT 11"/>
    <property type="match status" value="1"/>
</dbReference>
<evidence type="ECO:0000256" key="8">
    <source>
        <dbReference type="ARBA" id="ARBA00023163"/>
    </source>
</evidence>
<sequence length="225" mass="25364">MALPEFDFSPEFPRPPPPALQFHQTEWLHTRPTTRFVHFCPSKSTVGSDELWFLLTRAYQSPLPPSQQQQTLAALAGASSQVIQSGLAPHQLPEVVENNPMVAIQCLLKLMGSPILPEYLSALVKMDMSLHSMEVVNRLTTDGVAELPAEFIRVYISNCISSCENIDDKYYQNRLVRLVCVFLQSLIRNKIVDVNDLFVEVQAFCIGFSRIREAAGLFKLLKTLE</sequence>
<keyword evidence="6" id="KW-0805">Transcription regulation</keyword>
<dbReference type="KEGG" id="aaf:AURANDRAFT_39088"/>
<evidence type="ECO:0000256" key="3">
    <source>
        <dbReference type="ARBA" id="ARBA00008030"/>
    </source>
</evidence>
<evidence type="ECO:0000256" key="6">
    <source>
        <dbReference type="ARBA" id="ARBA00023015"/>
    </source>
</evidence>
<dbReference type="Pfam" id="PF10155">
    <property type="entry name" value="CNOT11"/>
    <property type="match status" value="1"/>
</dbReference>
<evidence type="ECO:0000256" key="1">
    <source>
        <dbReference type="ARBA" id="ARBA00004123"/>
    </source>
</evidence>
<evidence type="ECO:0000313" key="11">
    <source>
        <dbReference type="Proteomes" id="UP000002729"/>
    </source>
</evidence>
<evidence type="ECO:0000256" key="7">
    <source>
        <dbReference type="ARBA" id="ARBA00023158"/>
    </source>
</evidence>
<comment type="similarity">
    <text evidence="3">Belongs to the CNOT11 family.</text>
</comment>
<evidence type="ECO:0000256" key="5">
    <source>
        <dbReference type="ARBA" id="ARBA00022490"/>
    </source>
</evidence>
<name>F0YL10_AURAN</name>
<dbReference type="InParanoid" id="F0YL10"/>
<keyword evidence="11" id="KW-1185">Reference proteome</keyword>
<keyword evidence="8" id="KW-0804">Transcription</keyword>
<proteinExistence type="inferred from homology"/>
<organism evidence="11">
    <name type="scientific">Aureococcus anophagefferens</name>
    <name type="common">Harmful bloom alga</name>
    <dbReference type="NCBI Taxonomy" id="44056"/>
    <lineage>
        <taxon>Eukaryota</taxon>
        <taxon>Sar</taxon>
        <taxon>Stramenopiles</taxon>
        <taxon>Ochrophyta</taxon>
        <taxon>Pelagophyceae</taxon>
        <taxon>Pelagomonadales</taxon>
        <taxon>Pelagomonadaceae</taxon>
        <taxon>Aureococcus</taxon>
    </lineage>
</organism>
<keyword evidence="7" id="KW-0943">RNA-mediated gene silencing</keyword>
<evidence type="ECO:0000256" key="9">
    <source>
        <dbReference type="ARBA" id="ARBA00023242"/>
    </source>
</evidence>
<dbReference type="AlphaFoldDB" id="F0YL10"/>
<dbReference type="RefSeq" id="XP_009041072.1">
    <property type="nucleotide sequence ID" value="XM_009042824.1"/>
</dbReference>
<dbReference type="GO" id="GO:0030014">
    <property type="term" value="C:CCR4-NOT complex"/>
    <property type="evidence" value="ECO:0007669"/>
    <property type="project" value="InterPro"/>
</dbReference>
<dbReference type="PANTHER" id="PTHR15975">
    <property type="entry name" value="CCR4-NOT TRANSCRIPTION COMPLEX SUBUNIT 11"/>
    <property type="match status" value="1"/>
</dbReference>
<dbReference type="InterPro" id="IPR019312">
    <property type="entry name" value="CNOT11"/>
</dbReference>
<dbReference type="OMA" id="RMFTEIQ"/>
<keyword evidence="5" id="KW-0963">Cytoplasm</keyword>
<keyword evidence="9" id="KW-0539">Nucleus</keyword>
<evidence type="ECO:0000256" key="4">
    <source>
        <dbReference type="ARBA" id="ARBA00014872"/>
    </source>
</evidence>
<reference evidence="10 11" key="1">
    <citation type="journal article" date="2011" name="Proc. Natl. Acad. Sci. U.S.A.">
        <title>Niche of harmful alga Aureococcus anophagefferens revealed through ecogenomics.</title>
        <authorList>
            <person name="Gobler C.J."/>
            <person name="Berry D.L."/>
            <person name="Dyhrman S.T."/>
            <person name="Wilhelm S.W."/>
            <person name="Salamov A."/>
            <person name="Lobanov A.V."/>
            <person name="Zhang Y."/>
            <person name="Collier J.L."/>
            <person name="Wurch L.L."/>
            <person name="Kustka A.B."/>
            <person name="Dill B.D."/>
            <person name="Shah M."/>
            <person name="VerBerkmoes N.C."/>
            <person name="Kuo A."/>
            <person name="Terry A."/>
            <person name="Pangilinan J."/>
            <person name="Lindquist E.A."/>
            <person name="Lucas S."/>
            <person name="Paulsen I.T."/>
            <person name="Hattenrath-Lehmann T.K."/>
            <person name="Talmage S.C."/>
            <person name="Walker E.A."/>
            <person name="Koch F."/>
            <person name="Burson A.M."/>
            <person name="Marcoval M.A."/>
            <person name="Tang Y.Z."/>
            <person name="Lecleir G.R."/>
            <person name="Coyne K.J."/>
            <person name="Berg G.M."/>
            <person name="Bertrand E.M."/>
            <person name="Saito M.A."/>
            <person name="Gladyshev V.N."/>
            <person name="Grigoriev I.V."/>
        </authorList>
    </citation>
    <scope>NUCLEOTIDE SEQUENCE [LARGE SCALE GENOMIC DNA]</scope>
    <source>
        <strain evidence="11">CCMP 1984</strain>
    </source>
</reference>
<evidence type="ECO:0000313" key="10">
    <source>
        <dbReference type="EMBL" id="EGB04220.1"/>
    </source>
</evidence>
<dbReference type="GO" id="GO:0005737">
    <property type="term" value="C:cytoplasm"/>
    <property type="evidence" value="ECO:0007669"/>
    <property type="project" value="UniProtKB-SubCell"/>
</dbReference>
<comment type="subcellular location">
    <subcellularLocation>
        <location evidence="2">Cytoplasm</location>
    </subcellularLocation>
    <subcellularLocation>
        <location evidence="1">Nucleus</location>
    </subcellularLocation>
</comment>
<dbReference type="GeneID" id="20221939"/>
<evidence type="ECO:0000256" key="2">
    <source>
        <dbReference type="ARBA" id="ARBA00004496"/>
    </source>
</evidence>
<accession>F0YL10</accession>
<dbReference type="eggNOG" id="KOG4508">
    <property type="taxonomic scope" value="Eukaryota"/>
</dbReference>
<protein>
    <recommendedName>
        <fullName evidence="4">CCR4-NOT transcription complex subunit 11</fullName>
    </recommendedName>
</protein>
<dbReference type="GO" id="GO:0005634">
    <property type="term" value="C:nucleus"/>
    <property type="evidence" value="ECO:0007669"/>
    <property type="project" value="UniProtKB-SubCell"/>
</dbReference>
<dbReference type="Proteomes" id="UP000002729">
    <property type="component" value="Unassembled WGS sequence"/>
</dbReference>
<dbReference type="GO" id="GO:0031047">
    <property type="term" value="P:regulatory ncRNA-mediated gene silencing"/>
    <property type="evidence" value="ECO:0007669"/>
    <property type="project" value="UniProtKB-KW"/>
</dbReference>